<proteinExistence type="predicted"/>
<gene>
    <name evidence="2" type="ORF">CDAR_217371</name>
</gene>
<keyword evidence="1" id="KW-0812">Transmembrane</keyword>
<accession>A0AAV4SGD9</accession>
<evidence type="ECO:0000256" key="1">
    <source>
        <dbReference type="SAM" id="Phobius"/>
    </source>
</evidence>
<keyword evidence="1" id="KW-1133">Transmembrane helix</keyword>
<comment type="caution">
    <text evidence="2">The sequence shown here is derived from an EMBL/GenBank/DDBJ whole genome shotgun (WGS) entry which is preliminary data.</text>
</comment>
<dbReference type="AlphaFoldDB" id="A0AAV4SGD9"/>
<keyword evidence="3" id="KW-1185">Reference proteome</keyword>
<organism evidence="2 3">
    <name type="scientific">Caerostris darwini</name>
    <dbReference type="NCBI Taxonomy" id="1538125"/>
    <lineage>
        <taxon>Eukaryota</taxon>
        <taxon>Metazoa</taxon>
        <taxon>Ecdysozoa</taxon>
        <taxon>Arthropoda</taxon>
        <taxon>Chelicerata</taxon>
        <taxon>Arachnida</taxon>
        <taxon>Araneae</taxon>
        <taxon>Araneomorphae</taxon>
        <taxon>Entelegynae</taxon>
        <taxon>Araneoidea</taxon>
        <taxon>Araneidae</taxon>
        <taxon>Caerostris</taxon>
    </lineage>
</organism>
<name>A0AAV4SGD9_9ARAC</name>
<keyword evidence="1" id="KW-0472">Membrane</keyword>
<reference evidence="2 3" key="1">
    <citation type="submission" date="2021-06" db="EMBL/GenBank/DDBJ databases">
        <title>Caerostris darwini draft genome.</title>
        <authorList>
            <person name="Kono N."/>
            <person name="Arakawa K."/>
        </authorList>
    </citation>
    <scope>NUCLEOTIDE SEQUENCE [LARGE SCALE GENOMIC DNA]</scope>
</reference>
<dbReference type="EMBL" id="BPLQ01007791">
    <property type="protein sequence ID" value="GIY32399.1"/>
    <property type="molecule type" value="Genomic_DNA"/>
</dbReference>
<sequence>MVNYKQGSSKCNPPYIIPEGREQIQSDNKIKRNPNCAVSITIFTTSPTISLLASALFSRFSRHRNRKTTGTCSIAKGAEREKD</sequence>
<evidence type="ECO:0000313" key="2">
    <source>
        <dbReference type="EMBL" id="GIY32399.1"/>
    </source>
</evidence>
<protein>
    <submittedName>
        <fullName evidence="2">Uncharacterized protein</fullName>
    </submittedName>
</protein>
<evidence type="ECO:0000313" key="3">
    <source>
        <dbReference type="Proteomes" id="UP001054837"/>
    </source>
</evidence>
<feature type="transmembrane region" description="Helical" evidence="1">
    <location>
        <begin position="37"/>
        <end position="57"/>
    </location>
</feature>
<dbReference type="Proteomes" id="UP001054837">
    <property type="component" value="Unassembled WGS sequence"/>
</dbReference>